<dbReference type="PANTHER" id="PTHR30290">
    <property type="entry name" value="PERIPLASMIC BINDING COMPONENT OF ABC TRANSPORTER"/>
    <property type="match status" value="1"/>
</dbReference>
<dbReference type="PROSITE" id="PS01040">
    <property type="entry name" value="SBP_BACTERIAL_5"/>
    <property type="match status" value="1"/>
</dbReference>
<dbReference type="SUPFAM" id="SSF53850">
    <property type="entry name" value="Periplasmic binding protein-like II"/>
    <property type="match status" value="1"/>
</dbReference>
<dbReference type="Gene3D" id="3.10.105.10">
    <property type="entry name" value="Dipeptide-binding Protein, Domain 3"/>
    <property type="match status" value="1"/>
</dbReference>
<dbReference type="Gene3D" id="3.90.76.10">
    <property type="entry name" value="Dipeptide-binding Protein, Domain 1"/>
    <property type="match status" value="1"/>
</dbReference>
<dbReference type="Pfam" id="PF00496">
    <property type="entry name" value="SBP_bac_5"/>
    <property type="match status" value="1"/>
</dbReference>
<feature type="domain" description="Solute-binding protein family 5" evidence="6">
    <location>
        <begin position="78"/>
        <end position="462"/>
    </location>
</feature>
<sequence length="542" mass="60259">MNFKHKWLATVGVAGAALFLAACSNSSSSGSKSKSITLSTDSEISTMDLSKSTALGTFNMLNNTEEGLYRLGKNSKTEKAIATKLVKSKDGKTYTITLRHGVKWSNGDKVTAKDFVYSWRRTVDPKTKSQYGYLFSGIKNADQIQDSKKAASTLGIKAIGNYKLKITLEEQIPYFKLLLGFPVFFPQDQKVVEKYGSKYGTRSDKMVYDGPFKLSKWNGTSTAWKLTKNSTYWDKKDVKLSTINYQVVKDPQTGLNQYNSKKLIATNITGNQSKNLKNNKSLTNLPTSSSYYLSLNQKMKLFKNLKIREAISMAVNRKTLTKQVLGDGSFSNGSFVSKGLAVNPKTGKDFTSDTTTPSSMTYNPTKAKKLWKEGLKETGISNPHITLLAGNSSDTEQVTQYLQSTLEKNLPGLKITNKNIPSQTVLAEQSTHSFQMTLSDWFADFSDPITFLNILTTNNASNQPQWSNKEYDKLIKASSTTDANKPEARWNDMVKAQNILLKDQGITPLYQSGSPWMISSSFKGWIYNSAGANWNLKGAYTK</sequence>
<name>A0A0R2BA13_SECCO</name>
<evidence type="ECO:0000256" key="3">
    <source>
        <dbReference type="ARBA" id="ARBA00022448"/>
    </source>
</evidence>
<dbReference type="STRING" id="33960.TY91_05455"/>
<dbReference type="PIRSF" id="PIRSF002741">
    <property type="entry name" value="MppA"/>
    <property type="match status" value="1"/>
</dbReference>
<dbReference type="GO" id="GO:1904680">
    <property type="term" value="F:peptide transmembrane transporter activity"/>
    <property type="evidence" value="ECO:0007669"/>
    <property type="project" value="TreeGrafter"/>
</dbReference>
<accession>A0A0R2BA13</accession>
<evidence type="ECO:0000256" key="5">
    <source>
        <dbReference type="ARBA" id="ARBA00022856"/>
    </source>
</evidence>
<dbReference type="GO" id="GO:0030288">
    <property type="term" value="C:outer membrane-bounded periplasmic space"/>
    <property type="evidence" value="ECO:0007669"/>
    <property type="project" value="UniProtKB-ARBA"/>
</dbReference>
<dbReference type="PATRIC" id="fig|1423733.4.peg.1784"/>
<dbReference type="GO" id="GO:0015833">
    <property type="term" value="P:peptide transport"/>
    <property type="evidence" value="ECO:0007669"/>
    <property type="project" value="UniProtKB-KW"/>
</dbReference>
<keyword evidence="4" id="KW-0732">Signal</keyword>
<dbReference type="CDD" id="cd08504">
    <property type="entry name" value="PBP2_OppA"/>
    <property type="match status" value="1"/>
</dbReference>
<organism evidence="7 8">
    <name type="scientific">Secundilactobacillus collinoides DSM 20515 = JCM 1123</name>
    <dbReference type="NCBI Taxonomy" id="1423733"/>
    <lineage>
        <taxon>Bacteria</taxon>
        <taxon>Bacillati</taxon>
        <taxon>Bacillota</taxon>
        <taxon>Bacilli</taxon>
        <taxon>Lactobacillales</taxon>
        <taxon>Lactobacillaceae</taxon>
        <taxon>Secundilactobacillus</taxon>
    </lineage>
</organism>
<dbReference type="AlphaFoldDB" id="A0A0R2BA13"/>
<dbReference type="RefSeq" id="WP_054760624.1">
    <property type="nucleotide sequence ID" value="NZ_AYYR01000030.1"/>
</dbReference>
<evidence type="ECO:0000256" key="1">
    <source>
        <dbReference type="ARBA" id="ARBA00004193"/>
    </source>
</evidence>
<comment type="similarity">
    <text evidence="2">Belongs to the bacterial solute-binding protein 5 family.</text>
</comment>
<evidence type="ECO:0000259" key="6">
    <source>
        <dbReference type="Pfam" id="PF00496"/>
    </source>
</evidence>
<dbReference type="FunFam" id="3.10.105.10:FF:000001">
    <property type="entry name" value="Oligopeptide ABC transporter, oligopeptide-binding protein"/>
    <property type="match status" value="1"/>
</dbReference>
<dbReference type="PROSITE" id="PS51257">
    <property type="entry name" value="PROKAR_LIPOPROTEIN"/>
    <property type="match status" value="1"/>
</dbReference>
<dbReference type="InterPro" id="IPR023765">
    <property type="entry name" value="SBP_5_CS"/>
</dbReference>
<keyword evidence="3" id="KW-0813">Transport</keyword>
<protein>
    <submittedName>
        <fullName evidence="7">ABC transporter periplasmic protein</fullName>
    </submittedName>
</protein>
<evidence type="ECO:0000256" key="4">
    <source>
        <dbReference type="ARBA" id="ARBA00022729"/>
    </source>
</evidence>
<dbReference type="PANTHER" id="PTHR30290:SF10">
    <property type="entry name" value="PERIPLASMIC OLIGOPEPTIDE-BINDING PROTEIN-RELATED"/>
    <property type="match status" value="1"/>
</dbReference>
<keyword evidence="5" id="KW-0571">Peptide transport</keyword>
<evidence type="ECO:0000313" key="8">
    <source>
        <dbReference type="Proteomes" id="UP000051845"/>
    </source>
</evidence>
<reference evidence="7 8" key="1">
    <citation type="journal article" date="2015" name="Genome Announc.">
        <title>Expanding the biotechnology potential of lactobacilli through comparative genomics of 213 strains and associated genera.</title>
        <authorList>
            <person name="Sun Z."/>
            <person name="Harris H.M."/>
            <person name="McCann A."/>
            <person name="Guo C."/>
            <person name="Argimon S."/>
            <person name="Zhang W."/>
            <person name="Yang X."/>
            <person name="Jeffery I.B."/>
            <person name="Cooney J.C."/>
            <person name="Kagawa T.F."/>
            <person name="Liu W."/>
            <person name="Song Y."/>
            <person name="Salvetti E."/>
            <person name="Wrobel A."/>
            <person name="Rasinkangas P."/>
            <person name="Parkhill J."/>
            <person name="Rea M.C."/>
            <person name="O'Sullivan O."/>
            <person name="Ritari J."/>
            <person name="Douillard F.P."/>
            <person name="Paul Ross R."/>
            <person name="Yang R."/>
            <person name="Briner A.E."/>
            <person name="Felis G.E."/>
            <person name="de Vos W.M."/>
            <person name="Barrangou R."/>
            <person name="Klaenhammer T.R."/>
            <person name="Caufield P.W."/>
            <person name="Cui Y."/>
            <person name="Zhang H."/>
            <person name="O'Toole P.W."/>
        </authorList>
    </citation>
    <scope>NUCLEOTIDE SEQUENCE [LARGE SCALE GENOMIC DNA]</scope>
    <source>
        <strain evidence="7 8">DSM 20515</strain>
    </source>
</reference>
<dbReference type="Gene3D" id="3.40.190.10">
    <property type="entry name" value="Periplasmic binding protein-like II"/>
    <property type="match status" value="1"/>
</dbReference>
<evidence type="ECO:0000313" key="7">
    <source>
        <dbReference type="EMBL" id="KRM76335.1"/>
    </source>
</evidence>
<dbReference type="GO" id="GO:0043190">
    <property type="term" value="C:ATP-binding cassette (ABC) transporter complex"/>
    <property type="evidence" value="ECO:0007669"/>
    <property type="project" value="InterPro"/>
</dbReference>
<proteinExistence type="inferred from homology"/>
<dbReference type="InterPro" id="IPR000914">
    <property type="entry name" value="SBP_5_dom"/>
</dbReference>
<dbReference type="InterPro" id="IPR039424">
    <property type="entry name" value="SBP_5"/>
</dbReference>
<dbReference type="EMBL" id="AYYR01000030">
    <property type="protein sequence ID" value="KRM76335.1"/>
    <property type="molecule type" value="Genomic_DNA"/>
</dbReference>
<comment type="caution">
    <text evidence="7">The sequence shown here is derived from an EMBL/GenBank/DDBJ whole genome shotgun (WGS) entry which is preliminary data.</text>
</comment>
<comment type="subcellular location">
    <subcellularLocation>
        <location evidence="1">Cell membrane</location>
        <topology evidence="1">Lipid-anchor</topology>
    </subcellularLocation>
</comment>
<keyword evidence="5" id="KW-0653">Protein transport</keyword>
<gene>
    <name evidence="7" type="ORF">FC82_GL001695</name>
</gene>
<dbReference type="InterPro" id="IPR030678">
    <property type="entry name" value="Peptide/Ni-bd"/>
</dbReference>
<dbReference type="Proteomes" id="UP000051845">
    <property type="component" value="Unassembled WGS sequence"/>
</dbReference>
<dbReference type="FunFam" id="3.90.76.10:FF:000001">
    <property type="entry name" value="Oligopeptide ABC transporter substrate-binding protein"/>
    <property type="match status" value="1"/>
</dbReference>
<evidence type="ECO:0000256" key="2">
    <source>
        <dbReference type="ARBA" id="ARBA00005695"/>
    </source>
</evidence>